<evidence type="ECO:0000313" key="3">
    <source>
        <dbReference type="Proteomes" id="UP001219525"/>
    </source>
</evidence>
<organism evidence="2 3">
    <name type="scientific">Mycena pura</name>
    <dbReference type="NCBI Taxonomy" id="153505"/>
    <lineage>
        <taxon>Eukaryota</taxon>
        <taxon>Fungi</taxon>
        <taxon>Dikarya</taxon>
        <taxon>Basidiomycota</taxon>
        <taxon>Agaricomycotina</taxon>
        <taxon>Agaricomycetes</taxon>
        <taxon>Agaricomycetidae</taxon>
        <taxon>Agaricales</taxon>
        <taxon>Marasmiineae</taxon>
        <taxon>Mycenaceae</taxon>
        <taxon>Mycena</taxon>
    </lineage>
</organism>
<gene>
    <name evidence="2" type="ORF">GGX14DRAFT_394803</name>
</gene>
<reference evidence="2" key="1">
    <citation type="submission" date="2023-03" db="EMBL/GenBank/DDBJ databases">
        <title>Massive genome expansion in bonnet fungi (Mycena s.s.) driven by repeated elements and novel gene families across ecological guilds.</title>
        <authorList>
            <consortium name="Lawrence Berkeley National Laboratory"/>
            <person name="Harder C.B."/>
            <person name="Miyauchi S."/>
            <person name="Viragh M."/>
            <person name="Kuo A."/>
            <person name="Thoen E."/>
            <person name="Andreopoulos B."/>
            <person name="Lu D."/>
            <person name="Skrede I."/>
            <person name="Drula E."/>
            <person name="Henrissat B."/>
            <person name="Morin E."/>
            <person name="Kohler A."/>
            <person name="Barry K."/>
            <person name="LaButti K."/>
            <person name="Morin E."/>
            <person name="Salamov A."/>
            <person name="Lipzen A."/>
            <person name="Mereny Z."/>
            <person name="Hegedus B."/>
            <person name="Baldrian P."/>
            <person name="Stursova M."/>
            <person name="Weitz H."/>
            <person name="Taylor A."/>
            <person name="Grigoriev I.V."/>
            <person name="Nagy L.G."/>
            <person name="Martin F."/>
            <person name="Kauserud H."/>
        </authorList>
    </citation>
    <scope>NUCLEOTIDE SEQUENCE</scope>
    <source>
        <strain evidence="2">9144</strain>
    </source>
</reference>
<dbReference type="EMBL" id="JARJCW010000029">
    <property type="protein sequence ID" value="KAJ7209999.1"/>
    <property type="molecule type" value="Genomic_DNA"/>
</dbReference>
<dbReference type="Proteomes" id="UP001219525">
    <property type="component" value="Unassembled WGS sequence"/>
</dbReference>
<keyword evidence="3" id="KW-1185">Reference proteome</keyword>
<protein>
    <submittedName>
        <fullName evidence="2">Uncharacterized protein</fullName>
    </submittedName>
</protein>
<feature type="compositionally biased region" description="Basic and acidic residues" evidence="1">
    <location>
        <begin position="16"/>
        <end position="29"/>
    </location>
</feature>
<name>A0AAD6VHN3_9AGAR</name>
<dbReference type="AlphaFoldDB" id="A0AAD6VHN3"/>
<feature type="region of interest" description="Disordered" evidence="1">
    <location>
        <begin position="1"/>
        <end position="41"/>
    </location>
</feature>
<accession>A0AAD6VHN3</accession>
<proteinExistence type="predicted"/>
<evidence type="ECO:0000256" key="1">
    <source>
        <dbReference type="SAM" id="MobiDB-lite"/>
    </source>
</evidence>
<feature type="compositionally biased region" description="Polar residues" evidence="1">
    <location>
        <begin position="1"/>
        <end position="10"/>
    </location>
</feature>
<comment type="caution">
    <text evidence="2">The sequence shown here is derived from an EMBL/GenBank/DDBJ whole genome shotgun (WGS) entry which is preliminary data.</text>
</comment>
<evidence type="ECO:0000313" key="2">
    <source>
        <dbReference type="EMBL" id="KAJ7209999.1"/>
    </source>
</evidence>
<sequence>MRQPESSGQRATAHGRRTEDGGLRRRVEGDTGGVRGEEQGMDGMAPTEVAHRFELSERRTKSESEACAPGRRLHRGAIVDHERAAAGMGWHGIGDPRRRLRSDNAACCGSHQYMKEDMLVPTGKTTKRGKMGGKDKSCYDSIKINYLFRPRARLGLPLP</sequence>